<keyword evidence="2" id="KW-0813">Transport</keyword>
<dbReference type="GeneID" id="25329655"/>
<gene>
    <name evidence="8" type="ORF">PV05_07747</name>
</gene>
<dbReference type="OrthoDB" id="67716at2759"/>
<dbReference type="GO" id="GO:0017056">
    <property type="term" value="F:structural constituent of nuclear pore"/>
    <property type="evidence" value="ECO:0007669"/>
    <property type="project" value="TreeGrafter"/>
</dbReference>
<dbReference type="InterPro" id="IPR011044">
    <property type="entry name" value="Quino_amine_DH_bsu"/>
</dbReference>
<reference evidence="8 9" key="1">
    <citation type="submission" date="2015-01" db="EMBL/GenBank/DDBJ databases">
        <title>The Genome Sequence of Exophiala xenobiotica CBS118157.</title>
        <authorList>
            <consortium name="The Broad Institute Genomics Platform"/>
            <person name="Cuomo C."/>
            <person name="de Hoog S."/>
            <person name="Gorbushina A."/>
            <person name="Stielow B."/>
            <person name="Teixiera M."/>
            <person name="Abouelleil A."/>
            <person name="Chapman S.B."/>
            <person name="Priest M."/>
            <person name="Young S.K."/>
            <person name="Wortman J."/>
            <person name="Nusbaum C."/>
            <person name="Birren B."/>
        </authorList>
    </citation>
    <scope>NUCLEOTIDE SEQUENCE [LARGE SCALE GENOMIC DNA]</scope>
    <source>
        <strain evidence="8 9">CBS 118157</strain>
    </source>
</reference>
<dbReference type="Proteomes" id="UP000054342">
    <property type="component" value="Unassembled WGS sequence"/>
</dbReference>
<evidence type="ECO:0000256" key="3">
    <source>
        <dbReference type="ARBA" id="ARBA00023242"/>
    </source>
</evidence>
<dbReference type="GO" id="GO:0005643">
    <property type="term" value="C:nuclear pore"/>
    <property type="evidence" value="ECO:0007669"/>
    <property type="project" value="UniProtKB-ARBA"/>
</dbReference>
<dbReference type="EMBL" id="KN847321">
    <property type="protein sequence ID" value="KIW52077.1"/>
    <property type="molecule type" value="Genomic_DNA"/>
</dbReference>
<protein>
    <submittedName>
        <fullName evidence="8">Uncharacterized protein</fullName>
    </submittedName>
</protein>
<dbReference type="InterPro" id="IPR048884">
    <property type="entry name" value="Nup120_helical"/>
</dbReference>
<comment type="subcellular location">
    <subcellularLocation>
        <location evidence="1">Nucleus</location>
    </subcellularLocation>
</comment>
<evidence type="ECO:0000313" key="8">
    <source>
        <dbReference type="EMBL" id="KIW52077.1"/>
    </source>
</evidence>
<organism evidence="8 9">
    <name type="scientific">Exophiala xenobiotica</name>
    <dbReference type="NCBI Taxonomy" id="348802"/>
    <lineage>
        <taxon>Eukaryota</taxon>
        <taxon>Fungi</taxon>
        <taxon>Dikarya</taxon>
        <taxon>Ascomycota</taxon>
        <taxon>Pezizomycotina</taxon>
        <taxon>Eurotiomycetes</taxon>
        <taxon>Chaetothyriomycetidae</taxon>
        <taxon>Chaetothyriales</taxon>
        <taxon>Herpotrichiellaceae</taxon>
        <taxon>Exophiala</taxon>
    </lineage>
</organism>
<evidence type="ECO:0000256" key="1">
    <source>
        <dbReference type="ARBA" id="ARBA00004123"/>
    </source>
</evidence>
<evidence type="ECO:0000256" key="2">
    <source>
        <dbReference type="ARBA" id="ARBA00022448"/>
    </source>
</evidence>
<evidence type="ECO:0000256" key="4">
    <source>
        <dbReference type="SAM" id="MobiDB-lite"/>
    </source>
</evidence>
<feature type="region of interest" description="Disordered" evidence="4">
    <location>
        <begin position="1219"/>
        <end position="1250"/>
    </location>
</feature>
<evidence type="ECO:0000259" key="7">
    <source>
        <dbReference type="Pfam" id="PF23300"/>
    </source>
</evidence>
<dbReference type="AlphaFoldDB" id="A0A0D2CQ48"/>
<name>A0A0D2CQ48_9EURO</name>
<dbReference type="PANTHER" id="PTHR21286">
    <property type="entry name" value="NUCLEAR PORE COMPLEX PROTEIN NUP160"/>
    <property type="match status" value="1"/>
</dbReference>
<dbReference type="RefSeq" id="XP_013312661.1">
    <property type="nucleotide sequence ID" value="XM_013457207.1"/>
</dbReference>
<dbReference type="InterPro" id="IPR021717">
    <property type="entry name" value="Nucleoporin_Nup160"/>
</dbReference>
<dbReference type="SUPFAM" id="SSF50969">
    <property type="entry name" value="YVTN repeat-like/Quinoprotein amine dehydrogenase"/>
    <property type="match status" value="1"/>
</dbReference>
<dbReference type="Pfam" id="PF23300">
    <property type="entry name" value="HEAT_Nup120"/>
    <property type="match status" value="1"/>
</dbReference>
<evidence type="ECO:0000259" key="6">
    <source>
        <dbReference type="Pfam" id="PF21486"/>
    </source>
</evidence>
<dbReference type="InterPro" id="IPR056548">
    <property type="entry name" value="HEAT_Nup120"/>
</dbReference>
<dbReference type="Pfam" id="PF11715">
    <property type="entry name" value="Beta-prop_Nup120_160"/>
    <property type="match status" value="1"/>
</dbReference>
<keyword evidence="9" id="KW-1185">Reference proteome</keyword>
<evidence type="ECO:0000313" key="9">
    <source>
        <dbReference type="Proteomes" id="UP000054342"/>
    </source>
</evidence>
<dbReference type="InterPro" id="IPR059141">
    <property type="entry name" value="Beta-prop_Nup120_160"/>
</dbReference>
<feature type="compositionally biased region" description="Acidic residues" evidence="4">
    <location>
        <begin position="1219"/>
        <end position="1231"/>
    </location>
</feature>
<keyword evidence="3" id="KW-0539">Nucleus</keyword>
<dbReference type="PANTHER" id="PTHR21286:SF0">
    <property type="entry name" value="NUCLEAR PORE COMPLEX PROTEIN NUP160"/>
    <property type="match status" value="1"/>
</dbReference>
<feature type="domain" description="Nucleoporin nup120-like HEAT repeat" evidence="7">
    <location>
        <begin position="861"/>
        <end position="1033"/>
    </location>
</feature>
<dbReference type="STRING" id="348802.A0A0D2CQ48"/>
<dbReference type="HOGENOM" id="CLU_003258_0_0_1"/>
<accession>A0A0D2CQ48</accession>
<evidence type="ECO:0000259" key="5">
    <source>
        <dbReference type="Pfam" id="PF11715"/>
    </source>
</evidence>
<feature type="domain" description="Nucleoporin Nup120 helical" evidence="6">
    <location>
        <begin position="633"/>
        <end position="763"/>
    </location>
</feature>
<dbReference type="Pfam" id="PF21486">
    <property type="entry name" value="NUP120_helical"/>
    <property type="match status" value="1"/>
</dbReference>
<feature type="domain" description="Nucleoporin Nup120/160 beta-propeller" evidence="5">
    <location>
        <begin position="76"/>
        <end position="569"/>
    </location>
</feature>
<sequence>MLNLYTETAFEVTPATRASTIDLQIPGKKGFYDKSKSSSNRLANTKAFTKDEQSFSAHHLASQSSIYFRQSKSYPRTFHWSVVNNGRTLQIQCADLARSEGDLKEAYYTLKCNFQDEIRPRGVTFADLETGDDIHAFICTNKNELFNLRLPTSAFRDPAVLRAEDINQWCKPLDCSSLDLNTVHHVWANSPLEVFLSFTSGRVQRSTRRSIDGHWKHDIYDDKSWGASIRGIVSRRGLQTIEYGSTSLDPRTAHAMVTSPDGKFLFTVCLNHSLRVWNLLDGRVVATRDLLDAVRDPNDRTHLNPAEDASIQIFKLPLQRYPVVLTYTPQDGGQFKFWDLKGGSTEALVVEDKYPGQRLSAPDPDPSGNTIWTMIGFKLDPGTDYKPAQLWVLWRNHNYHQLYHCSFEFASLVKSWKTNWVKCAATSSSKNLAPDLVRSDSEDPASKWLDYLFYPGRYTEAGLETALSVFEEATAVKLGVSQRAGSLRQRMCHIVAATISLRKYGDSDLDFERFIADTDSQWRNLYRIAENINESRNAPLALAYDAFSDMAWITMTGKCCAVRECSKIELLQQNELEDIPDLEEVAGQTWLHRKVNADDGEPFTNLATLISAASTFRQSFTADLANDLAVAIEEDMSIGDELVTPTRIFEIYDTTGFSEAISNEVFERLEADLDPVGGMPSLNNELFLGILELLAAKTKKTKSALRNTLFANLLFSTGMLDYMSCQRQLLMDLLVLAIFVEGELNQEEVKMTSFDAPELYHQIIPLLKLCNRNLWLATRFRHVPLEILGADGQPNAARRPSTSGSEHERLVSILEDTLSKAVRPQPAVEKPLLYLITEQLAEIDDWASGKDTIENDDGAVYLLCDLLKQGQFDLATDFLKFQPSTPWSSYVKGRLALVKGEHQMATMYFKKASYGLACGKAVGNLVALSAGLLSMIEAEYFNSGLPLYLHHISTLFESAHAYNESARFAHLTLQALQSDQKEPLPNFRTEVLSRLFNAELKSSRFNLAYDTLVQLPDSALQRSSVTSLVNAILNPQSSNCDGKSALKTLQSLPWAMYPHLARHLDQHLVSLAKKQTSASMTSSGWLAADGGFDYLGIMYAMRVAQKNYRGAVTVLYDRLRLVRRSGGARYDPQATALRHVLLSLINMMACVAPEEAYILADAETDNKGLSNQQNGDNAEEDGVGSKKRRRIIITLEDLRKEYQQILDKCSRIERGDFDFEVDGETDDDGEGLADRSRLNLSSHTGDAMEL</sequence>
<proteinExistence type="predicted"/>